<dbReference type="CDD" id="cd09076">
    <property type="entry name" value="L1-EN"/>
    <property type="match status" value="1"/>
</dbReference>
<dbReference type="AlphaFoldDB" id="A0AAQ6ACP2"/>
<evidence type="ECO:0000256" key="4">
    <source>
        <dbReference type="PIRSR" id="PIRSR604808-2"/>
    </source>
</evidence>
<proteinExistence type="predicted"/>
<evidence type="ECO:0000256" key="1">
    <source>
        <dbReference type="ARBA" id="ARBA00022723"/>
    </source>
</evidence>
<evidence type="ECO:0000256" key="5">
    <source>
        <dbReference type="PIRSR" id="PIRSR604808-3"/>
    </source>
</evidence>
<protein>
    <recommendedName>
        <fullName evidence="8">Endonuclease/exonuclease/phosphatase domain-containing protein</fullName>
    </recommendedName>
</protein>
<dbReference type="GO" id="GO:0006284">
    <property type="term" value="P:base-excision repair"/>
    <property type="evidence" value="ECO:0007669"/>
    <property type="project" value="TreeGrafter"/>
</dbReference>
<evidence type="ECO:0008006" key="8">
    <source>
        <dbReference type="Google" id="ProtNLM"/>
    </source>
</evidence>
<dbReference type="InterPro" id="IPR036691">
    <property type="entry name" value="Endo/exonu/phosph_ase_sf"/>
</dbReference>
<dbReference type="PANTHER" id="PTHR22748">
    <property type="entry name" value="AP ENDONUCLEASE"/>
    <property type="match status" value="1"/>
</dbReference>
<dbReference type="GO" id="GO:0008311">
    <property type="term" value="F:double-stranded DNA 3'-5' DNA exonuclease activity"/>
    <property type="evidence" value="ECO:0007669"/>
    <property type="project" value="TreeGrafter"/>
</dbReference>
<dbReference type="Proteomes" id="UP001501940">
    <property type="component" value="Chromosome 24"/>
</dbReference>
<evidence type="ECO:0000256" key="3">
    <source>
        <dbReference type="ARBA" id="ARBA00022842"/>
    </source>
</evidence>
<feature type="binding site" evidence="4">
    <location>
        <position position="119"/>
    </location>
    <ligand>
        <name>Mg(2+)</name>
        <dbReference type="ChEBI" id="CHEBI:18420"/>
        <label>1</label>
    </ligand>
</feature>
<dbReference type="GO" id="GO:0046872">
    <property type="term" value="F:metal ion binding"/>
    <property type="evidence" value="ECO:0007669"/>
    <property type="project" value="UniProtKB-KW"/>
</dbReference>
<keyword evidence="4" id="KW-0464">Manganese</keyword>
<evidence type="ECO:0000256" key="2">
    <source>
        <dbReference type="ARBA" id="ARBA00022801"/>
    </source>
</evidence>
<feature type="binding site" evidence="4">
    <location>
        <position position="206"/>
    </location>
    <ligand>
        <name>Mg(2+)</name>
        <dbReference type="ChEBI" id="CHEBI:18420"/>
        <label>1</label>
    </ligand>
</feature>
<keyword evidence="7" id="KW-1185">Reference proteome</keyword>
<keyword evidence="2" id="KW-0378">Hydrolase</keyword>
<dbReference type="SUPFAM" id="SSF56219">
    <property type="entry name" value="DNase I-like"/>
    <property type="match status" value="1"/>
</dbReference>
<dbReference type="GO" id="GO:0003906">
    <property type="term" value="F:DNA-(apurinic or apyrimidinic site) endonuclease activity"/>
    <property type="evidence" value="ECO:0007669"/>
    <property type="project" value="TreeGrafter"/>
</dbReference>
<dbReference type="GO" id="GO:0008081">
    <property type="term" value="F:phosphoric diester hydrolase activity"/>
    <property type="evidence" value="ECO:0007669"/>
    <property type="project" value="TreeGrafter"/>
</dbReference>
<dbReference type="Ensembl" id="ENSAOCT00000037751.1">
    <property type="protein sequence ID" value="ENSAOCP00000074441.1"/>
    <property type="gene ID" value="ENSAOCG00000025550.1"/>
</dbReference>
<dbReference type="GeneTree" id="ENSGT00950000183016"/>
<reference evidence="6 7" key="1">
    <citation type="submission" date="2022-01" db="EMBL/GenBank/DDBJ databases">
        <title>A chromosome-scale genome assembly of the false clownfish, Amphiprion ocellaris.</title>
        <authorList>
            <person name="Ryu T."/>
        </authorList>
    </citation>
    <scope>NUCLEOTIDE SEQUENCE [LARGE SCALE GENOMIC DNA]</scope>
</reference>
<dbReference type="PANTHER" id="PTHR22748:SF26">
    <property type="entry name" value="ENDONUCLEASE_EXONUCLEASE_PHOSPHATASE DOMAIN-CONTAINING PROTEIN"/>
    <property type="match status" value="1"/>
</dbReference>
<reference evidence="6" key="3">
    <citation type="submission" date="2025-09" db="UniProtKB">
        <authorList>
            <consortium name="Ensembl"/>
        </authorList>
    </citation>
    <scope>IDENTIFICATION</scope>
</reference>
<keyword evidence="3 4" id="KW-0460">Magnesium</keyword>
<dbReference type="Gene3D" id="3.60.10.10">
    <property type="entry name" value="Endonuclease/exonuclease/phosphatase"/>
    <property type="match status" value="1"/>
</dbReference>
<comment type="cofactor">
    <cofactor evidence="4">
        <name>Mg(2+)</name>
        <dbReference type="ChEBI" id="CHEBI:18420"/>
    </cofactor>
    <cofactor evidence="4">
        <name>Mn(2+)</name>
        <dbReference type="ChEBI" id="CHEBI:29035"/>
    </cofactor>
    <text evidence="4">Probably binds two magnesium or manganese ions per subunit.</text>
</comment>
<organism evidence="6 7">
    <name type="scientific">Amphiprion ocellaris</name>
    <name type="common">Clown anemonefish</name>
    <dbReference type="NCBI Taxonomy" id="80972"/>
    <lineage>
        <taxon>Eukaryota</taxon>
        <taxon>Metazoa</taxon>
        <taxon>Chordata</taxon>
        <taxon>Craniata</taxon>
        <taxon>Vertebrata</taxon>
        <taxon>Euteleostomi</taxon>
        <taxon>Actinopterygii</taxon>
        <taxon>Neopterygii</taxon>
        <taxon>Teleostei</taxon>
        <taxon>Neoteleostei</taxon>
        <taxon>Acanthomorphata</taxon>
        <taxon>Ovalentaria</taxon>
        <taxon>Pomacentridae</taxon>
        <taxon>Amphiprion</taxon>
    </lineage>
</organism>
<reference evidence="6" key="2">
    <citation type="submission" date="2025-08" db="UniProtKB">
        <authorList>
            <consortium name="Ensembl"/>
        </authorList>
    </citation>
    <scope>IDENTIFICATION</scope>
</reference>
<evidence type="ECO:0000313" key="7">
    <source>
        <dbReference type="Proteomes" id="UP001501940"/>
    </source>
</evidence>
<name>A0AAQ6ACP2_AMPOC</name>
<dbReference type="InterPro" id="IPR004808">
    <property type="entry name" value="AP_endonuc_1"/>
</dbReference>
<sequence>MFSTFSRLTYGPSFIQESHLSNEEHQKLKRDWVGQIFYSSFTSRSRGVAILINKALPLTEVKVKSDKLGRYVMISGMLYGDNVSYLNVYAPPVCPPDFHTKVFSLFSDWITESSVIAGDFNCCLNPRLDKSHSGSRSSVGTSQTLLGCCRDLDLIDTWRALHPTDKQYSFYSKVHKSPSRIHYFFTPNHALQKVISCSIGNIVISDHSPLFLVMSCKEQRPLPQWRFKNYLLKNPDFIEYFTEQLKFFLAENDTPEVSPSVLWETAKAVSRGFTTSFSAHLKHKKEAMPLTLHTPSTSSSAVPFRWSPSGFVYLGIHITLSLSGLYKANFIPLIRKIKEDL</sequence>
<accession>A0AAQ6ACP2</accession>
<feature type="site" description="Transition state stabilizer" evidence="5">
    <location>
        <position position="121"/>
    </location>
</feature>
<feature type="site" description="Interaction with DNA substrate" evidence="5">
    <location>
        <position position="207"/>
    </location>
</feature>
<feature type="binding site" evidence="4">
    <location>
        <position position="207"/>
    </location>
    <ligand>
        <name>Mg(2+)</name>
        <dbReference type="ChEBI" id="CHEBI:18420"/>
        <label>1</label>
    </ligand>
</feature>
<evidence type="ECO:0000313" key="6">
    <source>
        <dbReference type="Ensembl" id="ENSAOCP00000074441.1"/>
    </source>
</evidence>
<feature type="binding site" evidence="4">
    <location>
        <position position="121"/>
    </location>
    <ligand>
        <name>Mg(2+)</name>
        <dbReference type="ChEBI" id="CHEBI:18420"/>
        <label>1</label>
    </ligand>
</feature>
<dbReference type="GO" id="GO:0005634">
    <property type="term" value="C:nucleus"/>
    <property type="evidence" value="ECO:0007669"/>
    <property type="project" value="TreeGrafter"/>
</dbReference>
<keyword evidence="1 4" id="KW-0479">Metal-binding</keyword>